<sequence>MTNLLDTLQNQQNNIPEGQRGLAKELADLRERLEKDPSLENDPKYLTQVAWLVQDWSKFSGTNQQPALSPIFQAGLTQMAAQYPGLANPDLNRLLGNTRELADQQLVAMIRSTVMEVAEMAPAQQTAMMIAMATQHLSDRVMDATGQVPVSPAAQPDPVMPVTAEVFPVPELDEPAPVSGPSAPDQNTQPDHEHEAEPSEAPGASGGLTEEEDKAIRATNRKDNEAREKQEPEIDTSAQDSQQQDASQTEKPDQRTQRDVRTPAQQAPKAETATDPSAVKAVQAAPAAAPAAASIMSRAASRFASWGATNHAATDTRRINKLIQSVDTDIEESRKNFQTLKNAAAPFFKKLEATASLEGKTIPKILSEMAPGGQHQAFGQEFMQERQNNPDVRSSYEKLVGSMTNMKRNVLSMQAEAAERGATDDPAVKMAEQRVGEVGLEMENIPGVEPGKNLVQSIGHIVEKLVEKTRDFLGLNHQQEQGRDSGPSMGA</sequence>
<keyword evidence="3" id="KW-1185">Reference proteome</keyword>
<evidence type="ECO:0000313" key="2">
    <source>
        <dbReference type="EMBL" id="MCP1258940.1"/>
    </source>
</evidence>
<organism evidence="2 3">
    <name type="scientific">Acetobacter lambici</name>
    <dbReference type="NCBI Taxonomy" id="1332824"/>
    <lineage>
        <taxon>Bacteria</taxon>
        <taxon>Pseudomonadati</taxon>
        <taxon>Pseudomonadota</taxon>
        <taxon>Alphaproteobacteria</taxon>
        <taxon>Acetobacterales</taxon>
        <taxon>Acetobacteraceae</taxon>
        <taxon>Acetobacter</taxon>
    </lineage>
</organism>
<evidence type="ECO:0000256" key="1">
    <source>
        <dbReference type="SAM" id="MobiDB-lite"/>
    </source>
</evidence>
<comment type="caution">
    <text evidence="2">The sequence shown here is derived from an EMBL/GenBank/DDBJ whole genome shotgun (WGS) entry which is preliminary data.</text>
</comment>
<name>A0ABT1F171_9PROT</name>
<feature type="compositionally biased region" description="Low complexity" evidence="1">
    <location>
        <begin position="1"/>
        <end position="14"/>
    </location>
</feature>
<proteinExistence type="predicted"/>
<feature type="region of interest" description="Disordered" evidence="1">
    <location>
        <begin position="171"/>
        <end position="278"/>
    </location>
</feature>
<feature type="compositionally biased region" description="Basic and acidic residues" evidence="1">
    <location>
        <begin position="248"/>
        <end position="261"/>
    </location>
</feature>
<reference evidence="2 3" key="1">
    <citation type="submission" date="2022-06" db="EMBL/GenBank/DDBJ databases">
        <title>Acetobacer genomes from food samples.</title>
        <authorList>
            <person name="Sombolestani A."/>
        </authorList>
    </citation>
    <scope>NUCLEOTIDE SEQUENCE [LARGE SCALE GENOMIC DNA]</scope>
    <source>
        <strain evidence="2 3">R-83285</strain>
    </source>
</reference>
<feature type="compositionally biased region" description="Basic and acidic residues" evidence="1">
    <location>
        <begin position="214"/>
        <end position="232"/>
    </location>
</feature>
<dbReference type="EMBL" id="JAMYZZ010000018">
    <property type="protein sequence ID" value="MCP1258940.1"/>
    <property type="molecule type" value="Genomic_DNA"/>
</dbReference>
<dbReference type="RefSeq" id="WP_165992841.1">
    <property type="nucleotide sequence ID" value="NZ_JAMYZY010000018.1"/>
</dbReference>
<evidence type="ECO:0000313" key="3">
    <source>
        <dbReference type="Proteomes" id="UP001523528"/>
    </source>
</evidence>
<feature type="region of interest" description="Disordered" evidence="1">
    <location>
        <begin position="1"/>
        <end position="20"/>
    </location>
</feature>
<dbReference type="Proteomes" id="UP001523528">
    <property type="component" value="Unassembled WGS sequence"/>
</dbReference>
<feature type="compositionally biased region" description="Low complexity" evidence="1">
    <location>
        <begin position="235"/>
        <end position="247"/>
    </location>
</feature>
<protein>
    <submittedName>
        <fullName evidence="2">Uncharacterized protein</fullName>
    </submittedName>
</protein>
<accession>A0ABT1F171</accession>
<gene>
    <name evidence="2" type="ORF">NKW50_10100</name>
</gene>